<evidence type="ECO:0000313" key="2">
    <source>
        <dbReference type="EMBL" id="VBB05332.1"/>
    </source>
</evidence>
<accession>A0A498R4Z5</accession>
<keyword evidence="3" id="KW-1185">Reference proteome</keyword>
<gene>
    <name evidence="2" type="ORF">LUCI_0539</name>
</gene>
<dbReference type="InterPro" id="IPR001173">
    <property type="entry name" value="Glyco_trans_2-like"/>
</dbReference>
<feature type="domain" description="Glycosyltransferase 2-like" evidence="1">
    <location>
        <begin position="6"/>
        <end position="166"/>
    </location>
</feature>
<organism evidence="2 3">
    <name type="scientific">Lucifera butyrica</name>
    <dbReference type="NCBI Taxonomy" id="1351585"/>
    <lineage>
        <taxon>Bacteria</taxon>
        <taxon>Bacillati</taxon>
        <taxon>Bacillota</taxon>
        <taxon>Negativicutes</taxon>
        <taxon>Veillonellales</taxon>
        <taxon>Veillonellaceae</taxon>
        <taxon>Lucifera</taxon>
    </lineage>
</organism>
<dbReference type="PANTHER" id="PTHR22916">
    <property type="entry name" value="GLYCOSYLTRANSFERASE"/>
    <property type="match status" value="1"/>
</dbReference>
<protein>
    <submittedName>
        <fullName evidence="2">Nucleotide-diphospho-sugar transferases</fullName>
    </submittedName>
</protein>
<evidence type="ECO:0000313" key="3">
    <source>
        <dbReference type="Proteomes" id="UP000277811"/>
    </source>
</evidence>
<dbReference type="Proteomes" id="UP000277811">
    <property type="component" value="Unassembled WGS sequence"/>
</dbReference>
<dbReference type="Gene3D" id="3.90.550.10">
    <property type="entry name" value="Spore Coat Polysaccharide Biosynthesis Protein SpsA, Chain A"/>
    <property type="match status" value="1"/>
</dbReference>
<dbReference type="PANTHER" id="PTHR22916:SF64">
    <property type="entry name" value="TRANSFERASE, PUTATIVE-RELATED"/>
    <property type="match status" value="1"/>
</dbReference>
<dbReference type="AlphaFoldDB" id="A0A498R4Z5"/>
<dbReference type="SUPFAM" id="SSF53448">
    <property type="entry name" value="Nucleotide-diphospho-sugar transferases"/>
    <property type="match status" value="1"/>
</dbReference>
<keyword evidence="2" id="KW-0808">Transferase</keyword>
<dbReference type="Pfam" id="PF00535">
    <property type="entry name" value="Glycos_transf_2"/>
    <property type="match status" value="1"/>
</dbReference>
<evidence type="ECO:0000259" key="1">
    <source>
        <dbReference type="Pfam" id="PF00535"/>
    </source>
</evidence>
<proteinExistence type="predicted"/>
<reference evidence="2 3" key="1">
    <citation type="submission" date="2018-06" db="EMBL/GenBank/DDBJ databases">
        <authorList>
            <person name="Strepis N."/>
        </authorList>
    </citation>
    <scope>NUCLEOTIDE SEQUENCE [LARGE SCALE GENOMIC DNA]</scope>
    <source>
        <strain evidence="2">LUCI</strain>
    </source>
</reference>
<dbReference type="RefSeq" id="WP_165865861.1">
    <property type="nucleotide sequence ID" value="NZ_UPPP01000055.1"/>
</dbReference>
<dbReference type="EMBL" id="UPPP01000055">
    <property type="protein sequence ID" value="VBB05332.1"/>
    <property type="molecule type" value="Genomic_DNA"/>
</dbReference>
<dbReference type="GO" id="GO:0016740">
    <property type="term" value="F:transferase activity"/>
    <property type="evidence" value="ECO:0007669"/>
    <property type="project" value="UniProtKB-KW"/>
</dbReference>
<dbReference type="InterPro" id="IPR029044">
    <property type="entry name" value="Nucleotide-diphossugar_trans"/>
</dbReference>
<name>A0A498R4Z5_9FIRM</name>
<sequence>MHPLVSIIICTYNRSNCLDQLLSGLAQLSYPNYEIIVVDNNSTDCTYEICQKYDLIYLKEPRQGSSYARNRGVEKSSGKYLLFLDDDTVIIHSSLIEKMLQGFKLTDHVGAVGAQIISRFAGTNPNIYADLCLPYNGQDFGRNKIITDHTENLMGACIMYSRRAVGRIRFAPALGRKGKNLLGKEELQLNDRIRQKGYWLVYIHDAKILHEICETRSTFEFASKLYFSEGMSEYLAAPPLIIFRKIHKAAFLSLLMLFSLCSLNQKHTVNSYMKLCHCLGIMYGPIFRITNKYISV</sequence>